<dbReference type="InterPro" id="IPR007014">
    <property type="entry name" value="FUN14"/>
</dbReference>
<proteinExistence type="inferred from homology"/>
<evidence type="ECO:0000256" key="4">
    <source>
        <dbReference type="ARBA" id="ARBA00022989"/>
    </source>
</evidence>
<comment type="subcellular location">
    <subcellularLocation>
        <location evidence="1">Membrane</location>
    </subcellularLocation>
</comment>
<keyword evidence="5" id="KW-0472">Membrane</keyword>
<dbReference type="Pfam" id="PF04930">
    <property type="entry name" value="FUN14"/>
    <property type="match status" value="1"/>
</dbReference>
<dbReference type="GO" id="GO:0000422">
    <property type="term" value="P:autophagy of mitochondrion"/>
    <property type="evidence" value="ECO:0007669"/>
    <property type="project" value="TreeGrafter"/>
</dbReference>
<evidence type="ECO:0008006" key="7">
    <source>
        <dbReference type="Google" id="ProtNLM"/>
    </source>
</evidence>
<evidence type="ECO:0000256" key="3">
    <source>
        <dbReference type="ARBA" id="ARBA00022692"/>
    </source>
</evidence>
<comment type="similarity">
    <text evidence="2">Belongs to the FUN14 family.</text>
</comment>
<evidence type="ECO:0000256" key="2">
    <source>
        <dbReference type="ARBA" id="ARBA00009160"/>
    </source>
</evidence>
<sequence length="216" mass="22707">MSIYSTRLILSAQRYGRVHFCSGRVAPLTLTVPKSSRAVRCISGQALASVVLASLSSGVTIATCDGGNEEDIFSRVRKMMGGEEAVGLNGQIDALAKQVGSKVADAVETGVPTQLSYGFVCGYCSGYALKKVGKGAAVVLGLGFMTLQTLNYSGYIQVDHEKLKKDVEGLMDLNNDGKIDEKDLAEASDKIMEVMSFGLPSGCGFAAGFWGGLRSG</sequence>
<dbReference type="PANTHER" id="PTHR21346:SF0">
    <property type="entry name" value="RE45833P"/>
    <property type="match status" value="1"/>
</dbReference>
<dbReference type="EMBL" id="HBKQ01052849">
    <property type="protein sequence ID" value="CAE2278712.1"/>
    <property type="molecule type" value="Transcribed_RNA"/>
</dbReference>
<dbReference type="AlphaFoldDB" id="A0A7S4JYV9"/>
<keyword evidence="3" id="KW-0812">Transmembrane</keyword>
<evidence type="ECO:0000256" key="1">
    <source>
        <dbReference type="ARBA" id="ARBA00004370"/>
    </source>
</evidence>
<dbReference type="PANTHER" id="PTHR21346">
    <property type="entry name" value="FUN14 DOMAIN CONTAINING"/>
    <property type="match status" value="1"/>
</dbReference>
<keyword evidence="4" id="KW-1133">Transmembrane helix</keyword>
<reference evidence="6" key="1">
    <citation type="submission" date="2021-01" db="EMBL/GenBank/DDBJ databases">
        <authorList>
            <person name="Corre E."/>
            <person name="Pelletier E."/>
            <person name="Niang G."/>
            <person name="Scheremetjew M."/>
            <person name="Finn R."/>
            <person name="Kale V."/>
            <person name="Holt S."/>
            <person name="Cochrane G."/>
            <person name="Meng A."/>
            <person name="Brown T."/>
            <person name="Cohen L."/>
        </authorList>
    </citation>
    <scope>NUCLEOTIDE SEQUENCE</scope>
    <source>
        <strain evidence="6">Isolate 1302-5</strain>
    </source>
</reference>
<dbReference type="PROSITE" id="PS00018">
    <property type="entry name" value="EF_HAND_1"/>
    <property type="match status" value="1"/>
</dbReference>
<accession>A0A7S4JYV9</accession>
<dbReference type="GO" id="GO:0005741">
    <property type="term" value="C:mitochondrial outer membrane"/>
    <property type="evidence" value="ECO:0007669"/>
    <property type="project" value="TreeGrafter"/>
</dbReference>
<protein>
    <recommendedName>
        <fullName evidence="7">EF-hand domain-containing protein</fullName>
    </recommendedName>
</protein>
<gene>
    <name evidence="6" type="ORF">OAUR00152_LOCUS36349</name>
</gene>
<name>A0A7S4JYV9_9STRA</name>
<evidence type="ECO:0000313" key="6">
    <source>
        <dbReference type="EMBL" id="CAE2278712.1"/>
    </source>
</evidence>
<organism evidence="6">
    <name type="scientific">Odontella aurita</name>
    <dbReference type="NCBI Taxonomy" id="265563"/>
    <lineage>
        <taxon>Eukaryota</taxon>
        <taxon>Sar</taxon>
        <taxon>Stramenopiles</taxon>
        <taxon>Ochrophyta</taxon>
        <taxon>Bacillariophyta</taxon>
        <taxon>Mediophyceae</taxon>
        <taxon>Biddulphiophycidae</taxon>
        <taxon>Eupodiscales</taxon>
        <taxon>Odontellaceae</taxon>
        <taxon>Odontella</taxon>
    </lineage>
</organism>
<evidence type="ECO:0000256" key="5">
    <source>
        <dbReference type="ARBA" id="ARBA00023136"/>
    </source>
</evidence>
<dbReference type="InterPro" id="IPR018247">
    <property type="entry name" value="EF_Hand_1_Ca_BS"/>
</dbReference>